<name>A0A6G0ZNA2_APHCR</name>
<sequence length="247" mass="27432">MDPIRNDIECDIYCLDVETIMTSVETSTCEIETPGPEIKNVELAVPVVCPGEEPLLTPAPSADLMTKAISFVETDTNASVDISTYDIIETPGPETENVKMAVSVVNPDEEPILITAPSAELMTTKVISFVETDTNAPIETITSDFKTPGPEMEKVEVAPSMVCPVEKQKLSPSKESDKETTFIDTEKMVPSRKKSRFLLTLWRGLRRVFRTICGCGCSVKSSNHPDEEHFRDEFVHELEKFNDRLSV</sequence>
<organism evidence="1 2">
    <name type="scientific">Aphis craccivora</name>
    <name type="common">Cowpea aphid</name>
    <dbReference type="NCBI Taxonomy" id="307492"/>
    <lineage>
        <taxon>Eukaryota</taxon>
        <taxon>Metazoa</taxon>
        <taxon>Ecdysozoa</taxon>
        <taxon>Arthropoda</taxon>
        <taxon>Hexapoda</taxon>
        <taxon>Insecta</taxon>
        <taxon>Pterygota</taxon>
        <taxon>Neoptera</taxon>
        <taxon>Paraneoptera</taxon>
        <taxon>Hemiptera</taxon>
        <taxon>Sternorrhyncha</taxon>
        <taxon>Aphidomorpha</taxon>
        <taxon>Aphidoidea</taxon>
        <taxon>Aphididae</taxon>
        <taxon>Aphidini</taxon>
        <taxon>Aphis</taxon>
        <taxon>Aphis</taxon>
    </lineage>
</organism>
<dbReference type="EMBL" id="VUJU01000163">
    <property type="protein sequence ID" value="KAF0772542.1"/>
    <property type="molecule type" value="Genomic_DNA"/>
</dbReference>
<comment type="caution">
    <text evidence="1">The sequence shown here is derived from an EMBL/GenBank/DDBJ whole genome shotgun (WGS) entry which is preliminary data.</text>
</comment>
<dbReference type="AlphaFoldDB" id="A0A6G0ZNA2"/>
<dbReference type="Proteomes" id="UP000478052">
    <property type="component" value="Unassembled WGS sequence"/>
</dbReference>
<proteinExistence type="predicted"/>
<accession>A0A6G0ZNA2</accession>
<evidence type="ECO:0000313" key="1">
    <source>
        <dbReference type="EMBL" id="KAF0772542.1"/>
    </source>
</evidence>
<dbReference type="OrthoDB" id="6621174at2759"/>
<keyword evidence="2" id="KW-1185">Reference proteome</keyword>
<reference evidence="1 2" key="1">
    <citation type="submission" date="2019-08" db="EMBL/GenBank/DDBJ databases">
        <title>Whole genome of Aphis craccivora.</title>
        <authorList>
            <person name="Voronova N.V."/>
            <person name="Shulinski R.S."/>
            <person name="Bandarenka Y.V."/>
            <person name="Zhorov D.G."/>
            <person name="Warner D."/>
        </authorList>
    </citation>
    <scope>NUCLEOTIDE SEQUENCE [LARGE SCALE GENOMIC DNA]</scope>
    <source>
        <strain evidence="1">180601</strain>
        <tissue evidence="1">Whole Body</tissue>
    </source>
</reference>
<gene>
    <name evidence="1" type="ORF">FWK35_00004131</name>
</gene>
<evidence type="ECO:0000313" key="2">
    <source>
        <dbReference type="Proteomes" id="UP000478052"/>
    </source>
</evidence>
<protein>
    <submittedName>
        <fullName evidence="1">Mucin-17-like</fullName>
    </submittedName>
</protein>